<organism evidence="2 3">
    <name type="scientific">Rhipicephalus sanguineus</name>
    <name type="common">Brown dog tick</name>
    <name type="synonym">Ixodes sanguineus</name>
    <dbReference type="NCBI Taxonomy" id="34632"/>
    <lineage>
        <taxon>Eukaryota</taxon>
        <taxon>Metazoa</taxon>
        <taxon>Ecdysozoa</taxon>
        <taxon>Arthropoda</taxon>
        <taxon>Chelicerata</taxon>
        <taxon>Arachnida</taxon>
        <taxon>Acari</taxon>
        <taxon>Parasitiformes</taxon>
        <taxon>Ixodida</taxon>
        <taxon>Ixodoidea</taxon>
        <taxon>Ixodidae</taxon>
        <taxon>Rhipicephalinae</taxon>
        <taxon>Rhipicephalus</taxon>
        <taxon>Rhipicephalus</taxon>
    </lineage>
</organism>
<feature type="region of interest" description="Disordered" evidence="1">
    <location>
        <begin position="155"/>
        <end position="178"/>
    </location>
</feature>
<reference evidence="2" key="1">
    <citation type="journal article" date="2020" name="Cell">
        <title>Large-Scale Comparative Analyses of Tick Genomes Elucidate Their Genetic Diversity and Vector Capacities.</title>
        <authorList>
            <consortium name="Tick Genome and Microbiome Consortium (TIGMIC)"/>
            <person name="Jia N."/>
            <person name="Wang J."/>
            <person name="Shi W."/>
            <person name="Du L."/>
            <person name="Sun Y."/>
            <person name="Zhan W."/>
            <person name="Jiang J.F."/>
            <person name="Wang Q."/>
            <person name="Zhang B."/>
            <person name="Ji P."/>
            <person name="Bell-Sakyi L."/>
            <person name="Cui X.M."/>
            <person name="Yuan T.T."/>
            <person name="Jiang B.G."/>
            <person name="Yang W.F."/>
            <person name="Lam T.T."/>
            <person name="Chang Q.C."/>
            <person name="Ding S.J."/>
            <person name="Wang X.J."/>
            <person name="Zhu J.G."/>
            <person name="Ruan X.D."/>
            <person name="Zhao L."/>
            <person name="Wei J.T."/>
            <person name="Ye R.Z."/>
            <person name="Que T.C."/>
            <person name="Du C.H."/>
            <person name="Zhou Y.H."/>
            <person name="Cheng J.X."/>
            <person name="Dai P.F."/>
            <person name="Guo W.B."/>
            <person name="Han X.H."/>
            <person name="Huang E.J."/>
            <person name="Li L.F."/>
            <person name="Wei W."/>
            <person name="Gao Y.C."/>
            <person name="Liu J.Z."/>
            <person name="Shao H.Z."/>
            <person name="Wang X."/>
            <person name="Wang C.C."/>
            <person name="Yang T.C."/>
            <person name="Huo Q.B."/>
            <person name="Li W."/>
            <person name="Chen H.Y."/>
            <person name="Chen S.E."/>
            <person name="Zhou L.G."/>
            <person name="Ni X.B."/>
            <person name="Tian J.H."/>
            <person name="Sheng Y."/>
            <person name="Liu T."/>
            <person name="Pan Y.S."/>
            <person name="Xia L.Y."/>
            <person name="Li J."/>
            <person name="Zhao F."/>
            <person name="Cao W.C."/>
        </authorList>
    </citation>
    <scope>NUCLEOTIDE SEQUENCE</scope>
    <source>
        <strain evidence="2">Rsan-2018</strain>
    </source>
</reference>
<dbReference type="AlphaFoldDB" id="A0A9D4QCZ8"/>
<proteinExistence type="predicted"/>
<dbReference type="GO" id="GO:0045892">
    <property type="term" value="P:negative regulation of DNA-templated transcription"/>
    <property type="evidence" value="ECO:0007669"/>
    <property type="project" value="InterPro"/>
</dbReference>
<keyword evidence="3" id="KW-1185">Reference proteome</keyword>
<evidence type="ECO:0000313" key="3">
    <source>
        <dbReference type="Proteomes" id="UP000821837"/>
    </source>
</evidence>
<gene>
    <name evidence="2" type="ORF">HPB52_002620</name>
</gene>
<comment type="caution">
    <text evidence="2">The sequence shown here is derived from an EMBL/GenBank/DDBJ whole genome shotgun (WGS) entry which is preliminary data.</text>
</comment>
<sequence>MKYFVYVKYMTDNVKKVTTSDHVQNFKPRDVNDFTPGDTYLVYWDGDDSTKGGYYDADFLHMTESKEEMDIYLSSRRVRHTKKTKKGPQSSTKEVSLNVRKLRVAGKRAATADLEQCHSCRHLEEDVQRLQAENSKPRTLNMRLQEQLLDRLSQAGMQATRSPPPDVADQDPWSPPCSSLQEDTYAPVDLGGVWKQVHLANGVLLQRATYDQLMGVQKDSHFVKRAAVAIWSSEVLAQRSFTGTLTNRFVAEGGQKAPQQPLTPHKVDALRGSPDWELSRVAAIQRCGCAGSANERVKKEEVDGAARMSRRG</sequence>
<evidence type="ECO:0000256" key="1">
    <source>
        <dbReference type="SAM" id="MobiDB-lite"/>
    </source>
</evidence>
<dbReference type="EMBL" id="JABSTV010001246">
    <property type="protein sequence ID" value="KAH7975524.1"/>
    <property type="molecule type" value="Genomic_DNA"/>
</dbReference>
<dbReference type="Proteomes" id="UP000821837">
    <property type="component" value="Chromosome 10"/>
</dbReference>
<dbReference type="VEuPathDB" id="VectorBase:RSAN_043940"/>
<dbReference type="PANTHER" id="PTHR14628:SF1">
    <property type="entry name" value="BEN DOMAIN-CONTAINING PROTEIN 5"/>
    <property type="match status" value="1"/>
</dbReference>
<accession>A0A9D4QCZ8</accession>
<protein>
    <submittedName>
        <fullName evidence="2">Uncharacterized protein</fullName>
    </submittedName>
</protein>
<reference evidence="2" key="2">
    <citation type="submission" date="2021-09" db="EMBL/GenBank/DDBJ databases">
        <authorList>
            <person name="Jia N."/>
            <person name="Wang J."/>
            <person name="Shi W."/>
            <person name="Du L."/>
            <person name="Sun Y."/>
            <person name="Zhan W."/>
            <person name="Jiang J."/>
            <person name="Wang Q."/>
            <person name="Zhang B."/>
            <person name="Ji P."/>
            <person name="Sakyi L.B."/>
            <person name="Cui X."/>
            <person name="Yuan T."/>
            <person name="Jiang B."/>
            <person name="Yang W."/>
            <person name="Lam T.T.-Y."/>
            <person name="Chang Q."/>
            <person name="Ding S."/>
            <person name="Wang X."/>
            <person name="Zhu J."/>
            <person name="Ruan X."/>
            <person name="Zhao L."/>
            <person name="Wei J."/>
            <person name="Que T."/>
            <person name="Du C."/>
            <person name="Cheng J."/>
            <person name="Dai P."/>
            <person name="Han X."/>
            <person name="Huang E."/>
            <person name="Gao Y."/>
            <person name="Liu J."/>
            <person name="Shao H."/>
            <person name="Ye R."/>
            <person name="Li L."/>
            <person name="Wei W."/>
            <person name="Wang X."/>
            <person name="Wang C."/>
            <person name="Huo Q."/>
            <person name="Li W."/>
            <person name="Guo W."/>
            <person name="Chen H."/>
            <person name="Chen S."/>
            <person name="Zhou L."/>
            <person name="Zhou L."/>
            <person name="Ni X."/>
            <person name="Tian J."/>
            <person name="Zhou Y."/>
            <person name="Sheng Y."/>
            <person name="Liu T."/>
            <person name="Pan Y."/>
            <person name="Xia L."/>
            <person name="Li J."/>
            <person name="Zhao F."/>
            <person name="Cao W."/>
        </authorList>
    </citation>
    <scope>NUCLEOTIDE SEQUENCE</scope>
    <source>
        <strain evidence="2">Rsan-2018</strain>
        <tissue evidence="2">Larvae</tissue>
    </source>
</reference>
<dbReference type="PANTHER" id="PTHR14628">
    <property type="entry name" value="BEN DOMAIN-CONTAINING PROTEIN 5"/>
    <property type="match status" value="1"/>
</dbReference>
<dbReference type="InterPro" id="IPR040391">
    <property type="entry name" value="BEND5"/>
</dbReference>
<dbReference type="GO" id="GO:0003677">
    <property type="term" value="F:DNA binding"/>
    <property type="evidence" value="ECO:0007669"/>
    <property type="project" value="InterPro"/>
</dbReference>
<name>A0A9D4QCZ8_RHISA</name>
<evidence type="ECO:0000313" key="2">
    <source>
        <dbReference type="EMBL" id="KAH7975524.1"/>
    </source>
</evidence>
<dbReference type="VEuPathDB" id="VectorBase:RSAN_039273"/>